<feature type="compositionally biased region" description="Basic and acidic residues" evidence="1">
    <location>
        <begin position="103"/>
        <end position="112"/>
    </location>
</feature>
<feature type="compositionally biased region" description="Basic and acidic residues" evidence="1">
    <location>
        <begin position="137"/>
        <end position="153"/>
    </location>
</feature>
<evidence type="ECO:0000313" key="2">
    <source>
        <dbReference type="EMBL" id="KAF2723430.1"/>
    </source>
</evidence>
<reference evidence="2" key="1">
    <citation type="journal article" date="2020" name="Stud. Mycol.">
        <title>101 Dothideomycetes genomes: a test case for predicting lifestyles and emergence of pathogens.</title>
        <authorList>
            <person name="Haridas S."/>
            <person name="Albert R."/>
            <person name="Binder M."/>
            <person name="Bloem J."/>
            <person name="Labutti K."/>
            <person name="Salamov A."/>
            <person name="Andreopoulos B."/>
            <person name="Baker S."/>
            <person name="Barry K."/>
            <person name="Bills G."/>
            <person name="Bluhm B."/>
            <person name="Cannon C."/>
            <person name="Castanera R."/>
            <person name="Culley D."/>
            <person name="Daum C."/>
            <person name="Ezra D."/>
            <person name="Gonzalez J."/>
            <person name="Henrissat B."/>
            <person name="Kuo A."/>
            <person name="Liang C."/>
            <person name="Lipzen A."/>
            <person name="Lutzoni F."/>
            <person name="Magnuson J."/>
            <person name="Mondo S."/>
            <person name="Nolan M."/>
            <person name="Ohm R."/>
            <person name="Pangilinan J."/>
            <person name="Park H.-J."/>
            <person name="Ramirez L."/>
            <person name="Alfaro M."/>
            <person name="Sun H."/>
            <person name="Tritt A."/>
            <person name="Yoshinaga Y."/>
            <person name="Zwiers L.-H."/>
            <person name="Turgeon B."/>
            <person name="Goodwin S."/>
            <person name="Spatafora J."/>
            <person name="Crous P."/>
            <person name="Grigoriev I."/>
        </authorList>
    </citation>
    <scope>NUCLEOTIDE SEQUENCE</scope>
    <source>
        <strain evidence="2">CBS 116435</strain>
    </source>
</reference>
<name>A0A9P4QCK4_9PEZI</name>
<accession>A0A9P4QCK4</accession>
<comment type="caution">
    <text evidence="2">The sequence shown here is derived from an EMBL/GenBank/DDBJ whole genome shotgun (WGS) entry which is preliminary data.</text>
</comment>
<dbReference type="EMBL" id="MU003776">
    <property type="protein sequence ID" value="KAF2723430.1"/>
    <property type="molecule type" value="Genomic_DNA"/>
</dbReference>
<protein>
    <submittedName>
        <fullName evidence="2">Uncharacterized protein</fullName>
    </submittedName>
</protein>
<keyword evidence="3" id="KW-1185">Reference proteome</keyword>
<dbReference type="Proteomes" id="UP000799441">
    <property type="component" value="Unassembled WGS sequence"/>
</dbReference>
<dbReference type="AlphaFoldDB" id="A0A9P4QCK4"/>
<gene>
    <name evidence="2" type="ORF">K431DRAFT_21928</name>
</gene>
<evidence type="ECO:0000256" key="1">
    <source>
        <dbReference type="SAM" id="MobiDB-lite"/>
    </source>
</evidence>
<proteinExistence type="predicted"/>
<evidence type="ECO:0000313" key="3">
    <source>
        <dbReference type="Proteomes" id="UP000799441"/>
    </source>
</evidence>
<feature type="region of interest" description="Disordered" evidence="1">
    <location>
        <begin position="102"/>
        <end position="153"/>
    </location>
</feature>
<sequence>MMSSPLPSAKKTYWSHAPRCRFSYTTVFVSPTFCPARCLAYLGRVDCTVLHHHTAVLLATSSRQVGRTHLSNNNDGSMTHLPSTLTPVCAEAFDANRAAVDGLPRHASDSDPSKLAYDQSCDSADKYGPGLSLAVGEARDRTRARQPESKSLN</sequence>
<organism evidence="2 3">
    <name type="scientific">Polychaeton citri CBS 116435</name>
    <dbReference type="NCBI Taxonomy" id="1314669"/>
    <lineage>
        <taxon>Eukaryota</taxon>
        <taxon>Fungi</taxon>
        <taxon>Dikarya</taxon>
        <taxon>Ascomycota</taxon>
        <taxon>Pezizomycotina</taxon>
        <taxon>Dothideomycetes</taxon>
        <taxon>Dothideomycetidae</taxon>
        <taxon>Capnodiales</taxon>
        <taxon>Capnodiaceae</taxon>
        <taxon>Polychaeton</taxon>
    </lineage>
</organism>